<dbReference type="InterPro" id="IPR013783">
    <property type="entry name" value="Ig-like_fold"/>
</dbReference>
<protein>
    <recommendedName>
        <fullName evidence="3">CARDB domain-containing protein</fullName>
    </recommendedName>
</protein>
<dbReference type="RefSeq" id="WP_096204069.1">
    <property type="nucleotide sequence ID" value="NZ_FZMP01000037.1"/>
</dbReference>
<organism evidence="1 2">
    <name type="scientific">Candidatus Methanoperedens nitratireducens</name>
    <dbReference type="NCBI Taxonomy" id="1392998"/>
    <lineage>
        <taxon>Archaea</taxon>
        <taxon>Methanobacteriati</taxon>
        <taxon>Methanobacteriota</taxon>
        <taxon>Stenosarchaea group</taxon>
        <taxon>Methanomicrobia</taxon>
        <taxon>Methanosarcinales</taxon>
        <taxon>ANME-2 cluster</taxon>
        <taxon>Candidatus Methanoperedentaceae</taxon>
        <taxon>Candidatus Methanoperedens</taxon>
    </lineage>
</organism>
<keyword evidence="2" id="KW-1185">Reference proteome</keyword>
<proteinExistence type="predicted"/>
<reference evidence="2" key="1">
    <citation type="submission" date="2017-06" db="EMBL/GenBank/DDBJ databases">
        <authorList>
            <person name="Cremers G."/>
        </authorList>
    </citation>
    <scope>NUCLEOTIDE SEQUENCE [LARGE SCALE GENOMIC DNA]</scope>
</reference>
<dbReference type="AlphaFoldDB" id="A0A284VKF3"/>
<evidence type="ECO:0000313" key="1">
    <source>
        <dbReference type="EMBL" id="SNQ59745.1"/>
    </source>
</evidence>
<dbReference type="Gene3D" id="2.60.40.10">
    <property type="entry name" value="Immunoglobulins"/>
    <property type="match status" value="1"/>
</dbReference>
<dbReference type="STRING" id="1392998.ANME2D_02858"/>
<evidence type="ECO:0000313" key="2">
    <source>
        <dbReference type="Proteomes" id="UP000218615"/>
    </source>
</evidence>
<accession>A0A284VKF3</accession>
<dbReference type="OrthoDB" id="149727at2157"/>
<sequence>MATGNNYTAYFSHMNTNGFKFAINDHSFLFLPRDISYTNDPGETTLLLGSAQNTQIQNTGDMVYFNNAYGIGGQLQYLSNPLMVKEVYVLDKLPSPASNNDWMTLSSVAVYNNDLKLKYIDENGAEKSWDGTKTKTNGIKLYDTSDIFQFELSQPLAKDALNSEVPGHYLIHEKDGILYISERFPYASLANMTLPVYLDLSLAEGYISFGKSEYILGETLDIWARGFALSDERTLLYNPSNQLVATFDWPSYADGWTSKYIYTADVTGQWKAELQTKPFLWGDWTVQDTSIAYVNPAPTPTPTPAPTPQPTAAPTPEFKMGDRINIKTMVHNTGDAPVGSNFNVYFYEGDPDAGGTYIGSTTITGGISQGGAKTA</sequence>
<dbReference type="Proteomes" id="UP000218615">
    <property type="component" value="Unassembled WGS sequence"/>
</dbReference>
<gene>
    <name evidence="1" type="ORF">MNV_1310002</name>
</gene>
<evidence type="ECO:0008006" key="3">
    <source>
        <dbReference type="Google" id="ProtNLM"/>
    </source>
</evidence>
<dbReference type="EMBL" id="FZMP01000037">
    <property type="protein sequence ID" value="SNQ59745.1"/>
    <property type="molecule type" value="Genomic_DNA"/>
</dbReference>
<name>A0A284VKF3_9EURY</name>